<name>A0A7G6WVI2_9ACTN</name>
<sequence length="145" mass="14019">MRNKKRIILAGVAVAVIGAGSAFAYWSTTGSGTGSGTTAASNGTVVLHASFANGLTPGGSTPVSFTADNAGSSSLQVGTVTTVVTASGTCDASWFSVAPVAENQTIAAGASGVALANGGTLTFTDAPVNQDACKSATITLTLSSN</sequence>
<dbReference type="EMBL" id="CP043661">
    <property type="protein sequence ID" value="QNE17997.1"/>
    <property type="molecule type" value="Genomic_DNA"/>
</dbReference>
<evidence type="ECO:0000256" key="1">
    <source>
        <dbReference type="SAM" id="SignalP"/>
    </source>
</evidence>
<protein>
    <submittedName>
        <fullName evidence="2">Uncharacterized protein</fullName>
    </submittedName>
</protein>
<dbReference type="AlphaFoldDB" id="A0A7G6WVI2"/>
<dbReference type="KEGG" id="kqi:F1D05_09015"/>
<accession>A0A7G6WVI2</accession>
<gene>
    <name evidence="2" type="ORF">F1D05_09015</name>
</gene>
<dbReference type="RefSeq" id="WP_185446833.1">
    <property type="nucleotide sequence ID" value="NZ_CP043661.1"/>
</dbReference>
<dbReference type="Proteomes" id="UP000515563">
    <property type="component" value="Chromosome"/>
</dbReference>
<reference evidence="3" key="1">
    <citation type="submission" date="2019-09" db="EMBL/GenBank/DDBJ databases">
        <title>Antimicrobial potential of Antarctic Bacteria.</title>
        <authorList>
            <person name="Benaud N."/>
            <person name="Edwards R.J."/>
            <person name="Ferrari B.C."/>
        </authorList>
    </citation>
    <scope>NUCLEOTIDE SEQUENCE [LARGE SCALE GENOMIC DNA]</scope>
    <source>
        <strain evidence="3">SPB151</strain>
    </source>
</reference>
<reference evidence="2 3" key="2">
    <citation type="journal article" date="2020" name="Microbiol. Resour. Announc.">
        <title>Antarctic desert soil bacteria exhibit high novel natural product potential, evaluated through long-read genome sequencing and comparative genomics.</title>
        <authorList>
            <person name="Benaud N."/>
            <person name="Edwards R.J."/>
            <person name="Amos T.G."/>
            <person name="D'Agostino P.M."/>
            <person name="Gutierrez-Chavez C."/>
            <person name="Montgomery K."/>
            <person name="Nicetic I."/>
            <person name="Ferrari B.C."/>
        </authorList>
    </citation>
    <scope>NUCLEOTIDE SEQUENCE [LARGE SCALE GENOMIC DNA]</scope>
    <source>
        <strain evidence="2 3">SPB151</strain>
    </source>
</reference>
<feature type="chain" id="PRO_5028841288" evidence="1">
    <location>
        <begin position="25"/>
        <end position="145"/>
    </location>
</feature>
<organism evidence="2 3">
    <name type="scientific">Kribbella qitaiheensis</name>
    <dbReference type="NCBI Taxonomy" id="1544730"/>
    <lineage>
        <taxon>Bacteria</taxon>
        <taxon>Bacillati</taxon>
        <taxon>Actinomycetota</taxon>
        <taxon>Actinomycetes</taxon>
        <taxon>Propionibacteriales</taxon>
        <taxon>Kribbellaceae</taxon>
        <taxon>Kribbella</taxon>
    </lineage>
</organism>
<proteinExistence type="predicted"/>
<evidence type="ECO:0000313" key="2">
    <source>
        <dbReference type="EMBL" id="QNE17997.1"/>
    </source>
</evidence>
<feature type="signal peptide" evidence="1">
    <location>
        <begin position="1"/>
        <end position="24"/>
    </location>
</feature>
<keyword evidence="3" id="KW-1185">Reference proteome</keyword>
<keyword evidence="1" id="KW-0732">Signal</keyword>
<evidence type="ECO:0000313" key="3">
    <source>
        <dbReference type="Proteomes" id="UP000515563"/>
    </source>
</evidence>